<keyword evidence="2" id="KW-0378">Hydrolase</keyword>
<feature type="chain" id="PRO_5045376822" evidence="1">
    <location>
        <begin position="22"/>
        <end position="801"/>
    </location>
</feature>
<dbReference type="RefSeq" id="WP_189577181.1">
    <property type="nucleotide sequence ID" value="NZ_BMXU01000004.1"/>
</dbReference>
<dbReference type="InterPro" id="IPR009003">
    <property type="entry name" value="Peptidase_S1_PA"/>
</dbReference>
<comment type="caution">
    <text evidence="2">The sequence shown here is derived from an EMBL/GenBank/DDBJ whole genome shotgun (WGS) entry which is preliminary data.</text>
</comment>
<feature type="signal peptide" evidence="1">
    <location>
        <begin position="1"/>
        <end position="21"/>
    </location>
</feature>
<dbReference type="GO" id="GO:0006508">
    <property type="term" value="P:proteolysis"/>
    <property type="evidence" value="ECO:0007669"/>
    <property type="project" value="UniProtKB-KW"/>
</dbReference>
<dbReference type="SUPFAM" id="SSF50494">
    <property type="entry name" value="Trypsin-like serine proteases"/>
    <property type="match status" value="1"/>
</dbReference>
<accession>A0ABV7M8U7</accession>
<keyword evidence="3" id="KW-1185">Reference proteome</keyword>
<dbReference type="EMBL" id="JBHRVA010000001">
    <property type="protein sequence ID" value="MFC3301159.1"/>
    <property type="molecule type" value="Genomic_DNA"/>
</dbReference>
<evidence type="ECO:0000256" key="1">
    <source>
        <dbReference type="SAM" id="SignalP"/>
    </source>
</evidence>
<protein>
    <submittedName>
        <fullName evidence="2">Serine protease</fullName>
    </submittedName>
</protein>
<dbReference type="Proteomes" id="UP001595607">
    <property type="component" value="Unassembled WGS sequence"/>
</dbReference>
<proteinExistence type="predicted"/>
<keyword evidence="2" id="KW-0645">Protease</keyword>
<sequence>MAVRALWTVAFLLYSVSVAEAQQQDEKRLLIEKQLQANLVALEVNGTVRTPEGTVRCEPIYGSGFILNSQFIITARHLLTDLKCARRQDSIIELPPPKNEYLDAIEIKARIGVKNPQAKGADKKEFAAERSDLIDAEEARAKASDLAILEIDREDWKIDQLGDGTSPICIDKLNSSTELFVYGYPRRGEREIFRGTAGSDRNVAGRYLQEMTLLEGDLTEGLSGAPVIVINDDGVAGIVGYARSQDAHFGSFKYMTPLARVKSLLDATQAEAKKCSQLKLGDEALPEEWLEAEFRFRPTSPAERRSVLQYFSPELANLIPDDRNPPFRLVQDHPWVADNVFTLSSPNTAHISGGKIRLRAPQVGGVLSARIQPNFDDVAGFATNGPVALERTATKLCLLRTERRIAEKATFSCTEPRWCESIDRIPGYLLIDRDADCYPSRAQGFRGRIETSSQIEWWTSTRRTDLDERELYSGVQTTSKDLSEQRSGWIVPSFSTSCRLLTQKSEPFMLMSIELSPLTDIVAPTTFTYQTYLNDVPLFEEGLRGSERRLPYDPGQGISLEFAVPMLRFAGANAGYDEMLVVFNFYQGDRFVGTRVISRPIAFMRTDKNPVSDDGLDEGEYPSVLQSYSDVPFSWKATAVWDNNYRTSRARDLVMVASGFSDEMQKRVEQFNAASFTLAVPPKEQVEALATKKRAENGWEDAPLPWDLFTLKPSTTYRVGFIRRPDLPGTRFSDGVVAGIYDRSGVLRFMFHPLEAEYVLLPWAKENIEPSSWQYALPAKPPTQAEIGCPQPGLLFQVSAQ</sequence>
<organism evidence="2 3">
    <name type="scientific">Parvularcula lutaonensis</name>
    <dbReference type="NCBI Taxonomy" id="491923"/>
    <lineage>
        <taxon>Bacteria</taxon>
        <taxon>Pseudomonadati</taxon>
        <taxon>Pseudomonadota</taxon>
        <taxon>Alphaproteobacteria</taxon>
        <taxon>Parvularculales</taxon>
        <taxon>Parvularculaceae</taxon>
        <taxon>Parvularcula</taxon>
    </lineage>
</organism>
<evidence type="ECO:0000313" key="2">
    <source>
        <dbReference type="EMBL" id="MFC3301159.1"/>
    </source>
</evidence>
<reference evidence="3" key="1">
    <citation type="journal article" date="2019" name="Int. J. Syst. Evol. Microbiol.">
        <title>The Global Catalogue of Microorganisms (GCM) 10K type strain sequencing project: providing services to taxonomists for standard genome sequencing and annotation.</title>
        <authorList>
            <consortium name="The Broad Institute Genomics Platform"/>
            <consortium name="The Broad Institute Genome Sequencing Center for Infectious Disease"/>
            <person name="Wu L."/>
            <person name="Ma J."/>
        </authorList>
    </citation>
    <scope>NUCLEOTIDE SEQUENCE [LARGE SCALE GENOMIC DNA]</scope>
    <source>
        <strain evidence="3">KCTC 22245</strain>
    </source>
</reference>
<gene>
    <name evidence="2" type="ORF">ACFONP_00255</name>
</gene>
<dbReference type="GO" id="GO:0008233">
    <property type="term" value="F:peptidase activity"/>
    <property type="evidence" value="ECO:0007669"/>
    <property type="project" value="UniProtKB-KW"/>
</dbReference>
<dbReference type="Gene3D" id="2.40.10.120">
    <property type="match status" value="1"/>
</dbReference>
<evidence type="ECO:0000313" key="3">
    <source>
        <dbReference type="Proteomes" id="UP001595607"/>
    </source>
</evidence>
<keyword evidence="1" id="KW-0732">Signal</keyword>
<dbReference type="Pfam" id="PF13365">
    <property type="entry name" value="Trypsin_2"/>
    <property type="match status" value="1"/>
</dbReference>
<name>A0ABV7M8U7_9PROT</name>